<keyword evidence="3" id="KW-0560">Oxidoreductase</keyword>
<dbReference type="PANTHER" id="PTHR30137">
    <property type="entry name" value="LUCIFERASE-LIKE MONOOXYGENASE"/>
    <property type="match status" value="1"/>
</dbReference>
<dbReference type="GO" id="GO:0005829">
    <property type="term" value="C:cytosol"/>
    <property type="evidence" value="ECO:0007669"/>
    <property type="project" value="TreeGrafter"/>
</dbReference>
<evidence type="ECO:0000256" key="1">
    <source>
        <dbReference type="ARBA" id="ARBA00007789"/>
    </source>
</evidence>
<sequence>MSYRISILDKSPLAAGETAAQALARTLTLAQQAEAWGYHRFWIAEHHNTDQLASPSPELAIAWILGQTRRIRVGSGGVMLQHYSPYKVAENFNMLASLAPGRVDLGVGKAPGGLPLSTRALQQGLNPQQKGRFADQLAQLDNWLSLTETDGEESVRATPIPPRRADGFLLGASLESAQLAAQLDWNFVFAAHLNGDKQLLREVLTRWRELSRRDAIIAVQVIVAEEAATAAELAKSVETWGVELENGQRVTVGSEAQAAAFARQAGSRPTRIARRESAVLFGTPEQVKAQLDALQSAWNIDEFIIDTPISDGAARLNSLRLLARAHLSAEVQP</sequence>
<keyword evidence="3" id="KW-0503">Monooxygenase</keyword>
<proteinExistence type="predicted"/>
<dbReference type="AlphaFoldDB" id="A0A0H3HBA7"/>
<dbReference type="PANTHER" id="PTHR30137:SF19">
    <property type="entry name" value="LUCIFERASE-LIKE MONOOXYGENASE"/>
    <property type="match status" value="1"/>
</dbReference>
<dbReference type="KEGG" id="kox:KOX_19860"/>
<dbReference type="InterPro" id="IPR036661">
    <property type="entry name" value="Luciferase-like_sf"/>
</dbReference>
<dbReference type="HOGENOM" id="CLU_027853_9_0_6"/>
<dbReference type="InterPro" id="IPR050766">
    <property type="entry name" value="Bact_Lucif_Oxidored"/>
</dbReference>
<dbReference type="Gene3D" id="3.20.20.30">
    <property type="entry name" value="Luciferase-like domain"/>
    <property type="match status" value="1"/>
</dbReference>
<dbReference type="Proteomes" id="UP000007843">
    <property type="component" value="Chromosome"/>
</dbReference>
<gene>
    <name evidence="3" type="ordered locus">KOX_19860</name>
</gene>
<dbReference type="InterPro" id="IPR019949">
    <property type="entry name" value="CmoO-like"/>
</dbReference>
<dbReference type="InterPro" id="IPR011251">
    <property type="entry name" value="Luciferase-like_dom"/>
</dbReference>
<dbReference type="Pfam" id="PF00296">
    <property type="entry name" value="Bac_luciferase"/>
    <property type="match status" value="1"/>
</dbReference>
<organism evidence="3 4">
    <name type="scientific">Klebsiella michiganensis (strain ATCC 8724 / DSM 4798 / JCM 20051 / NBRC 3318 / NRRL B-199 / KCTC 1686 / BUCSAV 143 / CCM 1901)</name>
    <dbReference type="NCBI Taxonomy" id="1006551"/>
    <lineage>
        <taxon>Bacteria</taxon>
        <taxon>Pseudomonadati</taxon>
        <taxon>Pseudomonadota</taxon>
        <taxon>Gammaproteobacteria</taxon>
        <taxon>Enterobacterales</taxon>
        <taxon>Enterobacteriaceae</taxon>
        <taxon>Klebsiella/Raoultella group</taxon>
        <taxon>Klebsiella</taxon>
    </lineage>
</organism>
<name>A0A0H3HBA7_KLEM8</name>
<dbReference type="NCBIfam" id="TIGR03558">
    <property type="entry name" value="oxido_grp_1"/>
    <property type="match status" value="1"/>
</dbReference>
<dbReference type="SUPFAM" id="SSF51679">
    <property type="entry name" value="Bacterial luciferase-like"/>
    <property type="match status" value="1"/>
</dbReference>
<dbReference type="PATRIC" id="fig|1006551.4.peg.3977"/>
<dbReference type="RefSeq" id="WP_014229251.1">
    <property type="nucleotide sequence ID" value="NC_016612.1"/>
</dbReference>
<dbReference type="GO" id="GO:0004497">
    <property type="term" value="F:monooxygenase activity"/>
    <property type="evidence" value="ECO:0007669"/>
    <property type="project" value="UniProtKB-KW"/>
</dbReference>
<evidence type="ECO:0000313" key="3">
    <source>
        <dbReference type="EMBL" id="AEX05694.1"/>
    </source>
</evidence>
<dbReference type="GO" id="GO:0016705">
    <property type="term" value="F:oxidoreductase activity, acting on paired donors, with incorporation or reduction of molecular oxygen"/>
    <property type="evidence" value="ECO:0007669"/>
    <property type="project" value="InterPro"/>
</dbReference>
<comment type="similarity">
    <text evidence="1">To bacterial alkanal monooxygenase alpha and beta chains.</text>
</comment>
<protein>
    <submittedName>
        <fullName evidence="3">Putative luciferase-like monooxygenase</fullName>
    </submittedName>
</protein>
<reference evidence="3 4" key="1">
    <citation type="journal article" date="2012" name="J. Bacteriol.">
        <title>Complete genome sequence of Klebsiella oxytoca KCTC 1686, used in production of 2,3-butanediol.</title>
        <authorList>
            <person name="Shin S.H."/>
            <person name="Kim S."/>
            <person name="Kim J.Y."/>
            <person name="Lee S."/>
            <person name="Um Y."/>
            <person name="Oh M.K."/>
            <person name="Kim Y.R."/>
            <person name="Lee J."/>
            <person name="Yang K.S."/>
        </authorList>
    </citation>
    <scope>NUCLEOTIDE SEQUENCE [LARGE SCALE GENOMIC DNA]</scope>
    <source>
        <strain evidence="4">ATCC 8724 / DSM 4798 / JCM 20051 / NBRC 3318 / NRRL B-199 / KCTC 1686</strain>
    </source>
</reference>
<evidence type="ECO:0000313" key="4">
    <source>
        <dbReference type="Proteomes" id="UP000007843"/>
    </source>
</evidence>
<feature type="domain" description="Luciferase-like" evidence="2">
    <location>
        <begin position="8"/>
        <end position="297"/>
    </location>
</feature>
<evidence type="ECO:0000259" key="2">
    <source>
        <dbReference type="Pfam" id="PF00296"/>
    </source>
</evidence>
<accession>A0A0H3HBA7</accession>
<dbReference type="EMBL" id="CP003218">
    <property type="protein sequence ID" value="AEX05694.1"/>
    <property type="molecule type" value="Genomic_DNA"/>
</dbReference>